<gene>
    <name evidence="9" type="ORF">VSP0166_LOCUS5664</name>
</gene>
<dbReference type="InterPro" id="IPR001179">
    <property type="entry name" value="PPIase_FKBP_dom"/>
</dbReference>
<dbReference type="GO" id="GO:0003755">
    <property type="term" value="F:peptidyl-prolyl cis-trans isomerase activity"/>
    <property type="evidence" value="ECO:0007669"/>
    <property type="project" value="UniProtKB-KW"/>
</dbReference>
<feature type="repeat" description="TPR" evidence="4">
    <location>
        <begin position="345"/>
        <end position="378"/>
    </location>
</feature>
<feature type="domain" description="R3H" evidence="8">
    <location>
        <begin position="53"/>
        <end position="116"/>
    </location>
</feature>
<dbReference type="PROSITE" id="PS51061">
    <property type="entry name" value="R3H"/>
    <property type="match status" value="1"/>
</dbReference>
<feature type="domain" description="PPIase FKBP-type" evidence="7">
    <location>
        <begin position="185"/>
        <end position="273"/>
    </location>
</feature>
<dbReference type="AlphaFoldDB" id="A0A7S4HXD6"/>
<evidence type="ECO:0000256" key="1">
    <source>
        <dbReference type="ARBA" id="ARBA00022737"/>
    </source>
</evidence>
<dbReference type="SUPFAM" id="SSF54534">
    <property type="entry name" value="FKBP-like"/>
    <property type="match status" value="1"/>
</dbReference>
<sequence>MASWEVQEPKIVEVQSESDDEMLSDEEEDVNMPTMEDTKIDPESMSWPPRPSIPHLAHLYDKMKDFIIDDSRMELIFPPMDGEERKLVHTIAELFGLRNKSYGRKSSRHVRVYKYEDVPNSVEEYSAQKIAEGNTNARMKEIKIPMFIKESPTALREEVVAQTESGSKLLKRVVREGTGDSPCNGHQVYVHYEGYYEDGGVFDSTRLREQEFMFIVGEGQVIPGWDLAIATMKSGELIELITPPEYAFGPLGCPPRIPGGATLKYEIELIRFSLPLSSAAKSNELELPLDKSIECCKSSRFEGNALVSSNSFRKATKCYNRALNYFQRHRNLSESEEALVNECKLPIYSNLAFCYLKLKDYKRAKKSCEDALKIDNNHLKALCRMGESLIHLDELDEAKKHLLKAHSIDEKEGKVKALLKQIQTLQQKERERQQRMFQGVFSS</sequence>
<name>A0A7S4HXD6_9EUKA</name>
<dbReference type="SUPFAM" id="SSF48452">
    <property type="entry name" value="TPR-like"/>
    <property type="match status" value="1"/>
</dbReference>
<organism evidence="9">
    <name type="scientific">Vannella robusta</name>
    <dbReference type="NCBI Taxonomy" id="1487602"/>
    <lineage>
        <taxon>Eukaryota</taxon>
        <taxon>Amoebozoa</taxon>
        <taxon>Discosea</taxon>
        <taxon>Flabellinia</taxon>
        <taxon>Vannellidae</taxon>
        <taxon>Vannella</taxon>
    </lineage>
</organism>
<dbReference type="Pfam" id="PF00254">
    <property type="entry name" value="FKBP_C"/>
    <property type="match status" value="1"/>
</dbReference>
<keyword evidence="1" id="KW-0677">Repeat</keyword>
<dbReference type="InterPro" id="IPR036867">
    <property type="entry name" value="R3H_dom_sf"/>
</dbReference>
<accession>A0A7S4HXD6</accession>
<dbReference type="InterPro" id="IPR019734">
    <property type="entry name" value="TPR_rpt"/>
</dbReference>
<evidence type="ECO:0000256" key="4">
    <source>
        <dbReference type="PROSITE-ProRule" id="PRU00339"/>
    </source>
</evidence>
<evidence type="ECO:0000256" key="3">
    <source>
        <dbReference type="PROSITE-ProRule" id="PRU00277"/>
    </source>
</evidence>
<dbReference type="Gene3D" id="3.10.50.40">
    <property type="match status" value="1"/>
</dbReference>
<dbReference type="PROSITE" id="PS50059">
    <property type="entry name" value="FKBP_PPIASE"/>
    <property type="match status" value="1"/>
</dbReference>
<proteinExistence type="predicted"/>
<comment type="catalytic activity">
    <reaction evidence="3">
        <text>[protein]-peptidylproline (omega=180) = [protein]-peptidylproline (omega=0)</text>
        <dbReference type="Rhea" id="RHEA:16237"/>
        <dbReference type="Rhea" id="RHEA-COMP:10747"/>
        <dbReference type="Rhea" id="RHEA-COMP:10748"/>
        <dbReference type="ChEBI" id="CHEBI:83833"/>
        <dbReference type="ChEBI" id="CHEBI:83834"/>
        <dbReference type="EC" id="5.2.1.8"/>
    </reaction>
</comment>
<dbReference type="PANTHER" id="PTHR46674">
    <property type="entry name" value="INACTIVE PEPTIDYL-PROLYL CIS-TRANS ISOMERASE FKBP6"/>
    <property type="match status" value="1"/>
</dbReference>
<keyword evidence="3" id="KW-0413">Isomerase</keyword>
<dbReference type="InterPro" id="IPR001374">
    <property type="entry name" value="R3H_dom"/>
</dbReference>
<keyword evidence="3" id="KW-0697">Rotamase</keyword>
<dbReference type="PANTHER" id="PTHR46674:SF1">
    <property type="entry name" value="INACTIVE PEPTIDYL-PROLYL CIS-TRANS ISOMERASE FKBP6"/>
    <property type="match status" value="1"/>
</dbReference>
<dbReference type="Gene3D" id="1.25.40.10">
    <property type="entry name" value="Tetratricopeptide repeat domain"/>
    <property type="match status" value="1"/>
</dbReference>
<feature type="compositionally biased region" description="Acidic residues" evidence="6">
    <location>
        <begin position="16"/>
        <end position="30"/>
    </location>
</feature>
<dbReference type="SUPFAM" id="SSF82708">
    <property type="entry name" value="R3H domain"/>
    <property type="match status" value="1"/>
</dbReference>
<dbReference type="Gene3D" id="3.30.1370.50">
    <property type="entry name" value="R3H-like domain"/>
    <property type="match status" value="1"/>
</dbReference>
<dbReference type="Pfam" id="PF14559">
    <property type="entry name" value="TPR_19"/>
    <property type="match status" value="1"/>
</dbReference>
<dbReference type="InterPro" id="IPR011990">
    <property type="entry name" value="TPR-like_helical_dom_sf"/>
</dbReference>
<dbReference type="SMART" id="SM00393">
    <property type="entry name" value="R3H"/>
    <property type="match status" value="1"/>
</dbReference>
<dbReference type="InterPro" id="IPR042282">
    <property type="entry name" value="FKBP6/shu"/>
</dbReference>
<evidence type="ECO:0000313" key="9">
    <source>
        <dbReference type="EMBL" id="CAE2212242.1"/>
    </source>
</evidence>
<evidence type="ECO:0000259" key="8">
    <source>
        <dbReference type="PROSITE" id="PS51061"/>
    </source>
</evidence>
<evidence type="ECO:0000256" key="6">
    <source>
        <dbReference type="SAM" id="MobiDB-lite"/>
    </source>
</evidence>
<dbReference type="CDD" id="cd02325">
    <property type="entry name" value="R3H"/>
    <property type="match status" value="1"/>
</dbReference>
<dbReference type="InterPro" id="IPR046357">
    <property type="entry name" value="PPIase_dom_sf"/>
</dbReference>
<dbReference type="EC" id="5.2.1.8" evidence="3"/>
<feature type="coiled-coil region" evidence="5">
    <location>
        <begin position="408"/>
        <end position="435"/>
    </location>
</feature>
<dbReference type="Pfam" id="PF01424">
    <property type="entry name" value="R3H"/>
    <property type="match status" value="1"/>
</dbReference>
<dbReference type="PROSITE" id="PS50005">
    <property type="entry name" value="TPR"/>
    <property type="match status" value="1"/>
</dbReference>
<keyword evidence="5" id="KW-0175">Coiled coil</keyword>
<evidence type="ECO:0000256" key="2">
    <source>
        <dbReference type="ARBA" id="ARBA00022803"/>
    </source>
</evidence>
<protein>
    <recommendedName>
        <fullName evidence="3">peptidylprolyl isomerase</fullName>
        <ecNumber evidence="3">5.2.1.8</ecNumber>
    </recommendedName>
</protein>
<keyword evidence="2 4" id="KW-0802">TPR repeat</keyword>
<evidence type="ECO:0000259" key="7">
    <source>
        <dbReference type="PROSITE" id="PS50059"/>
    </source>
</evidence>
<evidence type="ECO:0000256" key="5">
    <source>
        <dbReference type="SAM" id="Coils"/>
    </source>
</evidence>
<dbReference type="GO" id="GO:0003676">
    <property type="term" value="F:nucleic acid binding"/>
    <property type="evidence" value="ECO:0007669"/>
    <property type="project" value="UniProtKB-UniRule"/>
</dbReference>
<reference evidence="9" key="1">
    <citation type="submission" date="2021-01" db="EMBL/GenBank/DDBJ databases">
        <authorList>
            <person name="Corre E."/>
            <person name="Pelletier E."/>
            <person name="Niang G."/>
            <person name="Scheremetjew M."/>
            <person name="Finn R."/>
            <person name="Kale V."/>
            <person name="Holt S."/>
            <person name="Cochrane G."/>
            <person name="Meng A."/>
            <person name="Brown T."/>
            <person name="Cohen L."/>
        </authorList>
    </citation>
    <scope>NUCLEOTIDE SEQUENCE</scope>
    <source>
        <strain evidence="9">DIVA3 518/3/11/1/6</strain>
    </source>
</reference>
<dbReference type="SMART" id="SM00028">
    <property type="entry name" value="TPR"/>
    <property type="match status" value="3"/>
</dbReference>
<feature type="region of interest" description="Disordered" evidence="6">
    <location>
        <begin position="1"/>
        <end position="48"/>
    </location>
</feature>
<dbReference type="EMBL" id="HBKP01007909">
    <property type="protein sequence ID" value="CAE2212242.1"/>
    <property type="molecule type" value="Transcribed_RNA"/>
</dbReference>